<dbReference type="AlphaFoldDB" id="A0A644ZDP7"/>
<sequence length="65" mass="6547">MVGAVGAENLSLVGTQVTLVAVPLVAVQPLDTSSTTMGLLSAAGRFPIVIFGSGRWRGKGSAEFG</sequence>
<gene>
    <name evidence="1" type="ORF">SDC9_83436</name>
</gene>
<proteinExistence type="predicted"/>
<comment type="caution">
    <text evidence="1">The sequence shown here is derived from an EMBL/GenBank/DDBJ whole genome shotgun (WGS) entry which is preliminary data.</text>
</comment>
<protein>
    <submittedName>
        <fullName evidence="1">Uncharacterized protein</fullName>
    </submittedName>
</protein>
<accession>A0A644ZDP7</accession>
<name>A0A644ZDP7_9ZZZZ</name>
<organism evidence="1">
    <name type="scientific">bioreactor metagenome</name>
    <dbReference type="NCBI Taxonomy" id="1076179"/>
    <lineage>
        <taxon>unclassified sequences</taxon>
        <taxon>metagenomes</taxon>
        <taxon>ecological metagenomes</taxon>
    </lineage>
</organism>
<evidence type="ECO:0000313" key="1">
    <source>
        <dbReference type="EMBL" id="MPM36833.1"/>
    </source>
</evidence>
<reference evidence="1" key="1">
    <citation type="submission" date="2019-08" db="EMBL/GenBank/DDBJ databases">
        <authorList>
            <person name="Kucharzyk K."/>
            <person name="Murdoch R.W."/>
            <person name="Higgins S."/>
            <person name="Loffler F."/>
        </authorList>
    </citation>
    <scope>NUCLEOTIDE SEQUENCE</scope>
</reference>
<dbReference type="EMBL" id="VSSQ01007739">
    <property type="protein sequence ID" value="MPM36833.1"/>
    <property type="molecule type" value="Genomic_DNA"/>
</dbReference>